<gene>
    <name evidence="2" type="ORF">ACN38_g1879</name>
</gene>
<name>A0A0M9WJI7_9EURO</name>
<evidence type="ECO:0000256" key="1">
    <source>
        <dbReference type="SAM" id="MobiDB-lite"/>
    </source>
</evidence>
<organism evidence="2 3">
    <name type="scientific">Penicillium nordicum</name>
    <dbReference type="NCBI Taxonomy" id="229535"/>
    <lineage>
        <taxon>Eukaryota</taxon>
        <taxon>Fungi</taxon>
        <taxon>Dikarya</taxon>
        <taxon>Ascomycota</taxon>
        <taxon>Pezizomycotina</taxon>
        <taxon>Eurotiomycetes</taxon>
        <taxon>Eurotiomycetidae</taxon>
        <taxon>Eurotiales</taxon>
        <taxon>Aspergillaceae</taxon>
        <taxon>Penicillium</taxon>
    </lineage>
</organism>
<dbReference type="AlphaFoldDB" id="A0A0M9WJI7"/>
<reference evidence="2 3" key="1">
    <citation type="submission" date="2015-08" db="EMBL/GenBank/DDBJ databases">
        <title>Genome sequencing of Penicillium nordicum.</title>
        <authorList>
            <person name="Nguyen H.D."/>
            <person name="Seifert K.A."/>
        </authorList>
    </citation>
    <scope>NUCLEOTIDE SEQUENCE [LARGE SCALE GENOMIC DNA]</scope>
    <source>
        <strain evidence="2 3">DAOMC 185683</strain>
    </source>
</reference>
<feature type="region of interest" description="Disordered" evidence="1">
    <location>
        <begin position="1"/>
        <end position="30"/>
    </location>
</feature>
<accession>A0A0M9WJI7</accession>
<comment type="caution">
    <text evidence="2">The sequence shown here is derived from an EMBL/GenBank/DDBJ whole genome shotgun (WGS) entry which is preliminary data.</text>
</comment>
<evidence type="ECO:0000313" key="3">
    <source>
        <dbReference type="Proteomes" id="UP000037696"/>
    </source>
</evidence>
<dbReference type="Proteomes" id="UP000037696">
    <property type="component" value="Unassembled WGS sequence"/>
</dbReference>
<protein>
    <submittedName>
        <fullName evidence="2">Uncharacterized protein</fullName>
    </submittedName>
</protein>
<evidence type="ECO:0000313" key="2">
    <source>
        <dbReference type="EMBL" id="KOS47225.1"/>
    </source>
</evidence>
<proteinExistence type="predicted"/>
<dbReference type="EMBL" id="LHQQ01000019">
    <property type="protein sequence ID" value="KOS47225.1"/>
    <property type="molecule type" value="Genomic_DNA"/>
</dbReference>
<keyword evidence="3" id="KW-1185">Reference proteome</keyword>
<sequence length="97" mass="10402">MRKVLNEAVRAADRDSQGGVSGSASSVSTPGCMILHGYLRLGTLCNTWVTDRMSAVHMGSIQHLSLCNIAHRFHASGAGLYRDVLTNSSGVRRTICL</sequence>